<protein>
    <recommendedName>
        <fullName evidence="4 5">Large ribosomal subunit protein uL4</fullName>
    </recommendedName>
</protein>
<dbReference type="RefSeq" id="WP_037341356.1">
    <property type="nucleotide sequence ID" value="NZ_APNK01000047.1"/>
</dbReference>
<dbReference type="AlphaFoldDB" id="A0A084IGR7"/>
<dbReference type="EMBL" id="APNK01000047">
    <property type="protein sequence ID" value="KEZ75901.1"/>
    <property type="molecule type" value="Genomic_DNA"/>
</dbReference>
<comment type="function">
    <text evidence="5">One of the primary rRNA binding proteins, this protein initially binds near the 5'-end of the 23S rRNA. It is important during the early stages of 50S assembly. It makes multiple contacts with different domains of the 23S rRNA in the assembled 50S subunit and ribosome.</text>
</comment>
<dbReference type="NCBIfam" id="TIGR03953">
    <property type="entry name" value="rplD_bact"/>
    <property type="match status" value="1"/>
</dbReference>
<dbReference type="InterPro" id="IPR013005">
    <property type="entry name" value="Ribosomal_uL4-like"/>
</dbReference>
<keyword evidence="5" id="KW-0699">rRNA-binding</keyword>
<keyword evidence="2 5" id="KW-0689">Ribosomal protein</keyword>
<evidence type="ECO:0000313" key="7">
    <source>
        <dbReference type="EMBL" id="KEZ75901.1"/>
    </source>
</evidence>
<comment type="caution">
    <text evidence="7">The sequence shown here is derived from an EMBL/GenBank/DDBJ whole genome shotgun (WGS) entry which is preliminary data.</text>
</comment>
<dbReference type="OrthoDB" id="9803201at2"/>
<dbReference type="InterPro" id="IPR023574">
    <property type="entry name" value="Ribosomal_uL4_dom_sf"/>
</dbReference>
<evidence type="ECO:0000256" key="5">
    <source>
        <dbReference type="HAMAP-Rule" id="MF_01328"/>
    </source>
</evidence>
<reference evidence="7 8" key="1">
    <citation type="submission" date="2013-03" db="EMBL/GenBank/DDBJ databases">
        <title>Salinisphaera hydrothermalis C41B8 Genome Sequencing.</title>
        <authorList>
            <person name="Li C."/>
            <person name="Lai Q."/>
            <person name="Shao Z."/>
        </authorList>
    </citation>
    <scope>NUCLEOTIDE SEQUENCE [LARGE SCALE GENOMIC DNA]</scope>
    <source>
        <strain evidence="7 8">C41B8</strain>
    </source>
</reference>
<dbReference type="Gene3D" id="3.40.1370.10">
    <property type="match status" value="1"/>
</dbReference>
<name>A0A084IGR7_SALHC</name>
<keyword evidence="8" id="KW-1185">Reference proteome</keyword>
<evidence type="ECO:0000256" key="1">
    <source>
        <dbReference type="ARBA" id="ARBA00010528"/>
    </source>
</evidence>
<dbReference type="PANTHER" id="PTHR10746:SF6">
    <property type="entry name" value="LARGE RIBOSOMAL SUBUNIT PROTEIN UL4M"/>
    <property type="match status" value="1"/>
</dbReference>
<dbReference type="SUPFAM" id="SSF52166">
    <property type="entry name" value="Ribosomal protein L4"/>
    <property type="match status" value="1"/>
</dbReference>
<dbReference type="GO" id="GO:1990904">
    <property type="term" value="C:ribonucleoprotein complex"/>
    <property type="evidence" value="ECO:0007669"/>
    <property type="project" value="UniProtKB-KW"/>
</dbReference>
<feature type="region of interest" description="Disordered" evidence="6">
    <location>
        <begin position="43"/>
        <end position="69"/>
    </location>
</feature>
<dbReference type="InterPro" id="IPR002136">
    <property type="entry name" value="Ribosomal_uL4"/>
</dbReference>
<evidence type="ECO:0000256" key="2">
    <source>
        <dbReference type="ARBA" id="ARBA00022980"/>
    </source>
</evidence>
<comment type="function">
    <text evidence="5">Forms part of the polypeptide exit tunnel.</text>
</comment>
<evidence type="ECO:0000313" key="8">
    <source>
        <dbReference type="Proteomes" id="UP000028302"/>
    </source>
</evidence>
<comment type="subunit">
    <text evidence="5">Part of the 50S ribosomal subunit.</text>
</comment>
<keyword evidence="3 5" id="KW-0687">Ribonucleoprotein</keyword>
<dbReference type="Proteomes" id="UP000028302">
    <property type="component" value="Unassembled WGS sequence"/>
</dbReference>
<gene>
    <name evidence="5 7" type="primary">rplD</name>
    <name evidence="7" type="ORF">C41B8_17788</name>
</gene>
<dbReference type="HAMAP" id="MF_01328_B">
    <property type="entry name" value="Ribosomal_uL4_B"/>
    <property type="match status" value="1"/>
</dbReference>
<keyword evidence="5" id="KW-0694">RNA-binding</keyword>
<dbReference type="GO" id="GO:0003735">
    <property type="term" value="F:structural constituent of ribosome"/>
    <property type="evidence" value="ECO:0007669"/>
    <property type="project" value="InterPro"/>
</dbReference>
<dbReference type="GO" id="GO:0006412">
    <property type="term" value="P:translation"/>
    <property type="evidence" value="ECO:0007669"/>
    <property type="project" value="UniProtKB-UniRule"/>
</dbReference>
<evidence type="ECO:0000256" key="4">
    <source>
        <dbReference type="ARBA" id="ARBA00035244"/>
    </source>
</evidence>
<dbReference type="STRING" id="1304275.C41B8_17788"/>
<evidence type="ECO:0000256" key="3">
    <source>
        <dbReference type="ARBA" id="ARBA00023274"/>
    </source>
</evidence>
<accession>A0A084IGR7</accession>
<dbReference type="Pfam" id="PF00573">
    <property type="entry name" value="Ribosomal_L4"/>
    <property type="match status" value="1"/>
</dbReference>
<sequence>MELNLASGDKSVSVSDAVFGRPFNETLVHQIVTAYLAGSRSGTKAQKNRAEVSGGGKKPWRQKGTGRARAGTIRSPIWSGGGVTFAASPRDFSQKVNRKMYRAGMSAIASELVRQDRFKVVADIELEARSTKGLIKALADQSAEAKGVLVVSEVDDKVGYSANNIVGFNVVAVTDLDPVTLVGAEQVLMTESALQAFEGWLA</sequence>
<dbReference type="PANTHER" id="PTHR10746">
    <property type="entry name" value="50S RIBOSOMAL PROTEIN L4"/>
    <property type="match status" value="1"/>
</dbReference>
<dbReference type="eggNOG" id="COG0088">
    <property type="taxonomic scope" value="Bacteria"/>
</dbReference>
<organism evidence="7 8">
    <name type="scientific">Salinisphaera hydrothermalis (strain C41B8)</name>
    <dbReference type="NCBI Taxonomy" id="1304275"/>
    <lineage>
        <taxon>Bacteria</taxon>
        <taxon>Pseudomonadati</taxon>
        <taxon>Pseudomonadota</taxon>
        <taxon>Gammaproteobacteria</taxon>
        <taxon>Salinisphaerales</taxon>
        <taxon>Salinisphaeraceae</taxon>
        <taxon>Salinisphaera</taxon>
    </lineage>
</organism>
<proteinExistence type="inferred from homology"/>
<evidence type="ECO:0000256" key="6">
    <source>
        <dbReference type="SAM" id="MobiDB-lite"/>
    </source>
</evidence>
<dbReference type="PATRIC" id="fig|1304275.5.peg.3637"/>
<dbReference type="GO" id="GO:0005840">
    <property type="term" value="C:ribosome"/>
    <property type="evidence" value="ECO:0007669"/>
    <property type="project" value="UniProtKB-KW"/>
</dbReference>
<dbReference type="GO" id="GO:0019843">
    <property type="term" value="F:rRNA binding"/>
    <property type="evidence" value="ECO:0007669"/>
    <property type="project" value="UniProtKB-UniRule"/>
</dbReference>
<comment type="similarity">
    <text evidence="1 5">Belongs to the universal ribosomal protein uL4 family.</text>
</comment>